<accession>A0AAN6M743</accession>
<evidence type="ECO:0000256" key="3">
    <source>
        <dbReference type="SAM" id="MobiDB-lite"/>
    </source>
</evidence>
<comment type="subcellular location">
    <subcellularLocation>
        <location evidence="1">Membrane</location>
        <topology evidence="1">Multi-pass membrane protein</topology>
    </subcellularLocation>
</comment>
<dbReference type="Proteomes" id="UP001280581">
    <property type="component" value="Unassembled WGS sequence"/>
</dbReference>
<evidence type="ECO:0000313" key="6">
    <source>
        <dbReference type="Proteomes" id="UP001280581"/>
    </source>
</evidence>
<dbReference type="GO" id="GO:0022857">
    <property type="term" value="F:transmembrane transporter activity"/>
    <property type="evidence" value="ECO:0007669"/>
    <property type="project" value="InterPro"/>
</dbReference>
<dbReference type="EMBL" id="WVTA01000002">
    <property type="protein sequence ID" value="KAK3216390.1"/>
    <property type="molecule type" value="Genomic_DNA"/>
</dbReference>
<name>A0AAN6M743_9PLEO</name>
<comment type="similarity">
    <text evidence="2">Belongs to the major facilitator superfamily. Monocarboxylate porter (TC 2.A.1.13) family.</text>
</comment>
<feature type="transmembrane region" description="Helical" evidence="4">
    <location>
        <begin position="136"/>
        <end position="153"/>
    </location>
</feature>
<dbReference type="PANTHER" id="PTHR11360">
    <property type="entry name" value="MONOCARBOXYLATE TRANSPORTER"/>
    <property type="match status" value="1"/>
</dbReference>
<evidence type="ECO:0000256" key="2">
    <source>
        <dbReference type="ARBA" id="ARBA00006727"/>
    </source>
</evidence>
<feature type="transmembrane region" description="Helical" evidence="4">
    <location>
        <begin position="234"/>
        <end position="256"/>
    </location>
</feature>
<evidence type="ECO:0000256" key="1">
    <source>
        <dbReference type="ARBA" id="ARBA00004141"/>
    </source>
</evidence>
<feature type="transmembrane region" description="Helical" evidence="4">
    <location>
        <begin position="276"/>
        <end position="297"/>
    </location>
</feature>
<feature type="transmembrane region" description="Helical" evidence="4">
    <location>
        <begin position="162"/>
        <end position="183"/>
    </location>
</feature>
<organism evidence="5 6">
    <name type="scientific">Pseudopithomyces chartarum</name>
    <dbReference type="NCBI Taxonomy" id="1892770"/>
    <lineage>
        <taxon>Eukaryota</taxon>
        <taxon>Fungi</taxon>
        <taxon>Dikarya</taxon>
        <taxon>Ascomycota</taxon>
        <taxon>Pezizomycotina</taxon>
        <taxon>Dothideomycetes</taxon>
        <taxon>Pleosporomycetidae</taxon>
        <taxon>Pleosporales</taxon>
        <taxon>Massarineae</taxon>
        <taxon>Didymosphaeriaceae</taxon>
        <taxon>Pseudopithomyces</taxon>
    </lineage>
</organism>
<dbReference type="InterPro" id="IPR011701">
    <property type="entry name" value="MFS"/>
</dbReference>
<evidence type="ECO:0008006" key="7">
    <source>
        <dbReference type="Google" id="ProtNLM"/>
    </source>
</evidence>
<feature type="transmembrane region" description="Helical" evidence="4">
    <location>
        <begin position="33"/>
        <end position="54"/>
    </location>
</feature>
<feature type="transmembrane region" description="Helical" evidence="4">
    <location>
        <begin position="330"/>
        <end position="351"/>
    </location>
</feature>
<protein>
    <recommendedName>
        <fullName evidence="7">Monocarboxylate transporter</fullName>
    </recommendedName>
</protein>
<comment type="caution">
    <text evidence="5">The sequence shown here is derived from an EMBL/GenBank/DDBJ whole genome shotgun (WGS) entry which is preliminary data.</text>
</comment>
<proteinExistence type="inferred from homology"/>
<keyword evidence="6" id="KW-1185">Reference proteome</keyword>
<keyword evidence="4" id="KW-0472">Membrane</keyword>
<sequence>MEDHELQAINPREAENNTQYDHDLPKVDGGLSAWLVLASVFVQGALIWGFVYGFGVFQEYYSRQEQFAGHTSGLASIGTTASGIMYLTSPIVYGFFQRYPQHRRGVSLVGFAIMLSGMVGASFANTVAQLLATQGVLYGLGGSLLFFPCYTYLDEWFLKRRGLAFGVMIAGDGTGGVIIPLVTEWMLDKWGFRTAMRAWSVISFLFISASLFFLKARTHNHSTEHVSRGFDMRFLKSPAFWILQAGNICQGLGYFMPILYMPSFAADRGWSTLTGTIAVMLCNISIVVGATSIGWIVDRYHVTTAIMISCIGTIISVFLFWSFAVYKPMLFIFAILYGVSAGGFPATWAGCGNPVRRRYPVENGMIVALFTAGKGIASVISGPVSGALVASDTWKGQVGYAYGSGYGFMIVFSGITASFASIGWIGKRLGLVV</sequence>
<dbReference type="Pfam" id="PF07690">
    <property type="entry name" value="MFS_1"/>
    <property type="match status" value="1"/>
</dbReference>
<dbReference type="InterPro" id="IPR050327">
    <property type="entry name" value="Proton-linked_MCT"/>
</dbReference>
<evidence type="ECO:0000256" key="4">
    <source>
        <dbReference type="SAM" id="Phobius"/>
    </source>
</evidence>
<feature type="transmembrane region" description="Helical" evidence="4">
    <location>
        <begin position="363"/>
        <end position="384"/>
    </location>
</feature>
<dbReference type="GO" id="GO:0016020">
    <property type="term" value="C:membrane"/>
    <property type="evidence" value="ECO:0007669"/>
    <property type="project" value="UniProtKB-SubCell"/>
</dbReference>
<feature type="transmembrane region" description="Helical" evidence="4">
    <location>
        <begin position="195"/>
        <end position="214"/>
    </location>
</feature>
<keyword evidence="4" id="KW-1133">Transmembrane helix</keyword>
<reference evidence="5 6" key="1">
    <citation type="submission" date="2021-02" db="EMBL/GenBank/DDBJ databases">
        <title>Genome assembly of Pseudopithomyces chartarum.</title>
        <authorList>
            <person name="Jauregui R."/>
            <person name="Singh J."/>
            <person name="Voisey C."/>
        </authorList>
    </citation>
    <scope>NUCLEOTIDE SEQUENCE [LARGE SCALE GENOMIC DNA]</scope>
    <source>
        <strain evidence="5 6">AGR01</strain>
    </source>
</reference>
<keyword evidence="4" id="KW-0812">Transmembrane</keyword>
<feature type="transmembrane region" description="Helical" evidence="4">
    <location>
        <begin position="108"/>
        <end position="130"/>
    </location>
</feature>
<dbReference type="AlphaFoldDB" id="A0AAN6M743"/>
<dbReference type="InterPro" id="IPR036259">
    <property type="entry name" value="MFS_trans_sf"/>
</dbReference>
<feature type="transmembrane region" description="Helical" evidence="4">
    <location>
        <begin position="404"/>
        <end position="425"/>
    </location>
</feature>
<gene>
    <name evidence="5" type="ORF">GRF29_8g3160371</name>
</gene>
<dbReference type="Gene3D" id="1.20.1250.20">
    <property type="entry name" value="MFS general substrate transporter like domains"/>
    <property type="match status" value="2"/>
</dbReference>
<dbReference type="PANTHER" id="PTHR11360:SF287">
    <property type="entry name" value="MFS MONOCARBOXYLATE TRANSPORTER"/>
    <property type="match status" value="1"/>
</dbReference>
<evidence type="ECO:0000313" key="5">
    <source>
        <dbReference type="EMBL" id="KAK3216390.1"/>
    </source>
</evidence>
<feature type="transmembrane region" description="Helical" evidence="4">
    <location>
        <begin position="304"/>
        <end position="324"/>
    </location>
</feature>
<dbReference type="SUPFAM" id="SSF103473">
    <property type="entry name" value="MFS general substrate transporter"/>
    <property type="match status" value="1"/>
</dbReference>
<feature type="region of interest" description="Disordered" evidence="3">
    <location>
        <begin position="1"/>
        <end position="20"/>
    </location>
</feature>
<feature type="transmembrane region" description="Helical" evidence="4">
    <location>
        <begin position="74"/>
        <end position="96"/>
    </location>
</feature>